<proteinExistence type="predicted"/>
<comment type="caution">
    <text evidence="1">The sequence shown here is derived from an EMBL/GenBank/DDBJ whole genome shotgun (WGS) entry which is preliminary data.</text>
</comment>
<name>A0A7Y8BM79_9PSED</name>
<gene>
    <name evidence="1" type="ORF">HX829_20265</name>
</gene>
<dbReference type="RefSeq" id="WP_157815188.1">
    <property type="nucleotide sequence ID" value="NZ_JACAPU010000022.1"/>
</dbReference>
<organism evidence="1 2">
    <name type="scientific">Pseudomonas gingeri</name>
    <dbReference type="NCBI Taxonomy" id="117681"/>
    <lineage>
        <taxon>Bacteria</taxon>
        <taxon>Pseudomonadati</taxon>
        <taxon>Pseudomonadota</taxon>
        <taxon>Gammaproteobacteria</taxon>
        <taxon>Pseudomonadales</taxon>
        <taxon>Pseudomonadaceae</taxon>
        <taxon>Pseudomonas</taxon>
    </lineage>
</organism>
<sequence length="48" mass="5227">MRVIIAVPLMLSGYAYTDCDSTGDSDLRHACHAQTGHGRLGYGCDLRE</sequence>
<protein>
    <submittedName>
        <fullName evidence="1">Uncharacterized protein</fullName>
    </submittedName>
</protein>
<evidence type="ECO:0000313" key="2">
    <source>
        <dbReference type="Proteomes" id="UP000582981"/>
    </source>
</evidence>
<dbReference type="AlphaFoldDB" id="A0A7Y8BM79"/>
<dbReference type="Proteomes" id="UP000582981">
    <property type="component" value="Unassembled WGS sequence"/>
</dbReference>
<evidence type="ECO:0000313" key="1">
    <source>
        <dbReference type="EMBL" id="NWB48822.1"/>
    </source>
</evidence>
<dbReference type="EMBL" id="JACAPU010000022">
    <property type="protein sequence ID" value="NWB48822.1"/>
    <property type="molecule type" value="Genomic_DNA"/>
</dbReference>
<reference evidence="1 2" key="1">
    <citation type="submission" date="2020-04" db="EMBL/GenBank/DDBJ databases">
        <title>Molecular characterization of pseudomonads from Agaricus bisporus reveal novel blotch 2 pathogens in Western Europe.</title>
        <authorList>
            <person name="Taparia T."/>
            <person name="Krijger M."/>
            <person name="Haynes E."/>
            <person name="Elpinstone J.G."/>
            <person name="Noble R."/>
            <person name="Van Der Wolf J."/>
        </authorList>
    </citation>
    <scope>NUCLEOTIDE SEQUENCE [LARGE SCALE GENOMIC DNA]</scope>
    <source>
        <strain evidence="1 2">F1001</strain>
    </source>
</reference>
<accession>A0A7Y8BM79</accession>